<evidence type="ECO:0000256" key="3">
    <source>
        <dbReference type="SAM" id="Phobius"/>
    </source>
</evidence>
<feature type="region of interest" description="Disordered" evidence="2">
    <location>
        <begin position="106"/>
        <end position="200"/>
    </location>
</feature>
<keyword evidence="3" id="KW-0472">Membrane</keyword>
<dbReference type="GO" id="GO:0006457">
    <property type="term" value="P:protein folding"/>
    <property type="evidence" value="ECO:0007669"/>
    <property type="project" value="TreeGrafter"/>
</dbReference>
<accession>A0A7J6S288</accession>
<evidence type="ECO:0000313" key="5">
    <source>
        <dbReference type="EMBL" id="KAF4727074.1"/>
    </source>
</evidence>
<dbReference type="InterPro" id="IPR008978">
    <property type="entry name" value="HSP20-like_chaperone"/>
</dbReference>
<comment type="similarity">
    <text evidence="1">Belongs to the p23/wos2 family.</text>
</comment>
<feature type="transmembrane region" description="Helical" evidence="3">
    <location>
        <begin position="279"/>
        <end position="296"/>
    </location>
</feature>
<dbReference type="Gene3D" id="2.60.40.790">
    <property type="match status" value="1"/>
</dbReference>
<dbReference type="GO" id="GO:0005634">
    <property type="term" value="C:nucleus"/>
    <property type="evidence" value="ECO:0007669"/>
    <property type="project" value="TreeGrafter"/>
</dbReference>
<dbReference type="GO" id="GO:0051879">
    <property type="term" value="F:Hsp90 protein binding"/>
    <property type="evidence" value="ECO:0007669"/>
    <property type="project" value="InterPro"/>
</dbReference>
<feature type="domain" description="CS" evidence="4">
    <location>
        <begin position="6"/>
        <end position="91"/>
    </location>
</feature>
<sequence length="666" mass="74500">MSAPTTLRPNLKWAQRDEHIWLTVDLTGVEDMKVDLQPATLKFSGVSHGDKYAFDITFFAEIVPEESKYSQKRLVEFGLKKKEAEEWPRLTSEKIRASWIQIDWSRWDDGEDSEQPGGGNPFDMEGMESFMSQMGQGGEAPPDSDDESDADDLPDLDEPVTTEEEQKKGSVVEDDDKENDKKAGIANTRQERDEEAERSLEARRMSSILIKEALGEESDRRRFQYPIARYAVFTLTLGMFLACIVGLIYWNTPRARLGTRKLVEGNEGSGQPVGGYMNVAYLLLTLMAIVAVYLGLPILAAKTRLSSTQTPSKPFLSFYHCSFILLLPGLVLIGLGYGRLMSMGDKVGELYDGVGISVAQLNLQRPAYGSYIHAADGFVAINLTKSVVRTLRKKPVLPWDTMYEAPSLGKDDEGLPIVPTSRYHEVVVVTTDDWPSKTDVDAVHPDARSQWTVAPVFARYHWCLSEPPPVHITCSSANVISAWAIARSKSVCHALQMTACSTKSAVEIPTYPAYDCDIPDRKDIAAIDPAVNETRLCAEVTWPPSEDAKQEIFRRFREDGWEFSQDGGYPGNAPPDIWLDVSERECVSYPETCEVRYGVYGIFGALFASLAALCVLVPCLMDWYMDMLLDSIITEHVEEEAELKAEELRRKQRREAQARAVVEGPE</sequence>
<evidence type="ECO:0000259" key="4">
    <source>
        <dbReference type="PROSITE" id="PS51203"/>
    </source>
</evidence>
<dbReference type="InterPro" id="IPR007052">
    <property type="entry name" value="CS_dom"/>
</dbReference>
<gene>
    <name evidence="5" type="primary">PTGES3_2</name>
    <name evidence="5" type="ORF">FOZ62_000331</name>
</gene>
<comment type="caution">
    <text evidence="5">The sequence shown here is derived from an EMBL/GenBank/DDBJ whole genome shotgun (WGS) entry which is preliminary data.</text>
</comment>
<dbReference type="AlphaFoldDB" id="A0A7J6S288"/>
<evidence type="ECO:0000313" key="6">
    <source>
        <dbReference type="Proteomes" id="UP000574390"/>
    </source>
</evidence>
<evidence type="ECO:0000256" key="1">
    <source>
        <dbReference type="ARBA" id="ARBA00025733"/>
    </source>
</evidence>
<name>A0A7J6S288_PEROL</name>
<feature type="compositionally biased region" description="Acidic residues" evidence="2">
    <location>
        <begin position="142"/>
        <end position="163"/>
    </location>
</feature>
<organism evidence="5 6">
    <name type="scientific">Perkinsus olseni</name>
    <name type="common">Perkinsus atlanticus</name>
    <dbReference type="NCBI Taxonomy" id="32597"/>
    <lineage>
        <taxon>Eukaryota</taxon>
        <taxon>Sar</taxon>
        <taxon>Alveolata</taxon>
        <taxon>Perkinsozoa</taxon>
        <taxon>Perkinsea</taxon>
        <taxon>Perkinsida</taxon>
        <taxon>Perkinsidae</taxon>
        <taxon>Perkinsus</taxon>
    </lineage>
</organism>
<dbReference type="InterPro" id="IPR045250">
    <property type="entry name" value="p23-like"/>
</dbReference>
<dbReference type="Proteomes" id="UP000574390">
    <property type="component" value="Unassembled WGS sequence"/>
</dbReference>
<feature type="transmembrane region" description="Helical" evidence="3">
    <location>
        <begin position="317"/>
        <end position="337"/>
    </location>
</feature>
<feature type="transmembrane region" description="Helical" evidence="3">
    <location>
        <begin position="597"/>
        <end position="621"/>
    </location>
</feature>
<dbReference type="GO" id="GO:0051131">
    <property type="term" value="P:chaperone-mediated protein complex assembly"/>
    <property type="evidence" value="ECO:0007669"/>
    <property type="project" value="TreeGrafter"/>
</dbReference>
<protein>
    <submittedName>
        <fullName evidence="5">Prostaglandin E synthase 3 (Cytosolic)</fullName>
    </submittedName>
</protein>
<dbReference type="SUPFAM" id="SSF49764">
    <property type="entry name" value="HSP20-like chaperones"/>
    <property type="match status" value="1"/>
</dbReference>
<proteinExistence type="inferred from homology"/>
<feature type="transmembrane region" description="Helical" evidence="3">
    <location>
        <begin position="230"/>
        <end position="250"/>
    </location>
</feature>
<keyword evidence="3" id="KW-1133">Transmembrane helix</keyword>
<dbReference type="GO" id="GO:0051087">
    <property type="term" value="F:protein-folding chaperone binding"/>
    <property type="evidence" value="ECO:0007669"/>
    <property type="project" value="TreeGrafter"/>
</dbReference>
<dbReference type="PANTHER" id="PTHR22932">
    <property type="entry name" value="TELOMERASE-BINDING PROTEIN P23 HSP90 CO-CHAPERONE"/>
    <property type="match status" value="1"/>
</dbReference>
<feature type="compositionally biased region" description="Basic and acidic residues" evidence="2">
    <location>
        <begin position="178"/>
        <end position="200"/>
    </location>
</feature>
<feature type="non-terminal residue" evidence="5">
    <location>
        <position position="1"/>
    </location>
</feature>
<keyword evidence="3" id="KW-0812">Transmembrane</keyword>
<evidence type="ECO:0000256" key="2">
    <source>
        <dbReference type="SAM" id="MobiDB-lite"/>
    </source>
</evidence>
<dbReference type="Pfam" id="PF04969">
    <property type="entry name" value="CS"/>
    <property type="match status" value="1"/>
</dbReference>
<dbReference type="GO" id="GO:0005829">
    <property type="term" value="C:cytosol"/>
    <property type="evidence" value="ECO:0007669"/>
    <property type="project" value="TreeGrafter"/>
</dbReference>
<dbReference type="PANTHER" id="PTHR22932:SF1">
    <property type="entry name" value="CO-CHAPERONE PROTEIN DAF-41"/>
    <property type="match status" value="1"/>
</dbReference>
<reference evidence="5 6" key="1">
    <citation type="submission" date="2020-04" db="EMBL/GenBank/DDBJ databases">
        <title>Perkinsus olseni comparative genomics.</title>
        <authorList>
            <person name="Bogema D.R."/>
        </authorList>
    </citation>
    <scope>NUCLEOTIDE SEQUENCE [LARGE SCALE GENOMIC DNA]</scope>
    <source>
        <strain evidence="5">ATCC PRA-205</strain>
    </source>
</reference>
<dbReference type="CDD" id="cd06465">
    <property type="entry name" value="p23_hB-ind1_like"/>
    <property type="match status" value="1"/>
</dbReference>
<dbReference type="PROSITE" id="PS51203">
    <property type="entry name" value="CS"/>
    <property type="match status" value="1"/>
</dbReference>
<dbReference type="EMBL" id="JABANM010017850">
    <property type="protein sequence ID" value="KAF4727074.1"/>
    <property type="molecule type" value="Genomic_DNA"/>
</dbReference>